<accession>A0AAV4AYN1</accession>
<protein>
    <submittedName>
        <fullName evidence="1">Uncharacterized protein</fullName>
    </submittedName>
</protein>
<comment type="caution">
    <text evidence="1">The sequence shown here is derived from an EMBL/GenBank/DDBJ whole genome shotgun (WGS) entry which is preliminary data.</text>
</comment>
<name>A0AAV4AYN1_9GAST</name>
<keyword evidence="2" id="KW-1185">Reference proteome</keyword>
<organism evidence="1 2">
    <name type="scientific">Plakobranchus ocellatus</name>
    <dbReference type="NCBI Taxonomy" id="259542"/>
    <lineage>
        <taxon>Eukaryota</taxon>
        <taxon>Metazoa</taxon>
        <taxon>Spiralia</taxon>
        <taxon>Lophotrochozoa</taxon>
        <taxon>Mollusca</taxon>
        <taxon>Gastropoda</taxon>
        <taxon>Heterobranchia</taxon>
        <taxon>Euthyneura</taxon>
        <taxon>Panpulmonata</taxon>
        <taxon>Sacoglossa</taxon>
        <taxon>Placobranchoidea</taxon>
        <taxon>Plakobranchidae</taxon>
        <taxon>Plakobranchus</taxon>
    </lineage>
</organism>
<dbReference type="EMBL" id="BLXT01004423">
    <property type="protein sequence ID" value="GFO12397.1"/>
    <property type="molecule type" value="Genomic_DNA"/>
</dbReference>
<evidence type="ECO:0000313" key="2">
    <source>
        <dbReference type="Proteomes" id="UP000735302"/>
    </source>
</evidence>
<proteinExistence type="predicted"/>
<reference evidence="1 2" key="1">
    <citation type="journal article" date="2021" name="Elife">
        <title>Chloroplast acquisition without the gene transfer in kleptoplastic sea slugs, Plakobranchus ocellatus.</title>
        <authorList>
            <person name="Maeda T."/>
            <person name="Takahashi S."/>
            <person name="Yoshida T."/>
            <person name="Shimamura S."/>
            <person name="Takaki Y."/>
            <person name="Nagai Y."/>
            <person name="Toyoda A."/>
            <person name="Suzuki Y."/>
            <person name="Arimoto A."/>
            <person name="Ishii H."/>
            <person name="Satoh N."/>
            <person name="Nishiyama T."/>
            <person name="Hasebe M."/>
            <person name="Maruyama T."/>
            <person name="Minagawa J."/>
            <person name="Obokata J."/>
            <person name="Shigenobu S."/>
        </authorList>
    </citation>
    <scope>NUCLEOTIDE SEQUENCE [LARGE SCALE GENOMIC DNA]</scope>
</reference>
<dbReference type="Proteomes" id="UP000735302">
    <property type="component" value="Unassembled WGS sequence"/>
</dbReference>
<sequence>MVRPNCSTSSLSQGLTTLFIPWPDGGPESLRSPCCGLAIYKNPQLSSSLLTRIVCSDFVPERSPDCGHRLTKQVTGSRPKGVMHFLLDQLATVQMRVPNVYT</sequence>
<gene>
    <name evidence="1" type="ORF">PoB_003890200</name>
</gene>
<dbReference type="AlphaFoldDB" id="A0AAV4AYN1"/>
<evidence type="ECO:0000313" key="1">
    <source>
        <dbReference type="EMBL" id="GFO12397.1"/>
    </source>
</evidence>